<organism evidence="1 2">
    <name type="scientific">Caldibacillus thermoamylovorans</name>
    <dbReference type="NCBI Taxonomy" id="35841"/>
    <lineage>
        <taxon>Bacteria</taxon>
        <taxon>Bacillati</taxon>
        <taxon>Bacillota</taxon>
        <taxon>Bacilli</taxon>
        <taxon>Bacillales</taxon>
        <taxon>Bacillaceae</taxon>
        <taxon>Caldibacillus</taxon>
    </lineage>
</organism>
<gene>
    <name evidence="1" type="ORF">B4167_0770</name>
</gene>
<name>A0ABD4A1I2_9BACI</name>
<evidence type="ECO:0000313" key="2">
    <source>
        <dbReference type="Proteomes" id="UP000032076"/>
    </source>
</evidence>
<protein>
    <submittedName>
        <fullName evidence="1">Uncharacterized protein</fullName>
    </submittedName>
</protein>
<evidence type="ECO:0000313" key="1">
    <source>
        <dbReference type="EMBL" id="KIO70080.1"/>
    </source>
</evidence>
<reference evidence="1 2" key="1">
    <citation type="submission" date="2015-01" db="EMBL/GenBank/DDBJ databases">
        <title>Draft Genome Sequences of Four Bacillus thermoamylovorans Strains, Isolated From Food Products.</title>
        <authorList>
            <person name="Krawcyk A.O."/>
            <person name="Berendsen E.M."/>
            <person name="Eijlander R.T."/>
            <person name="de Jong A."/>
            <person name="Wells-Bennik M."/>
            <person name="Kuipers O.P."/>
        </authorList>
    </citation>
    <scope>NUCLEOTIDE SEQUENCE [LARGE SCALE GENOMIC DNA]</scope>
    <source>
        <strain evidence="1 2">B4167</strain>
    </source>
</reference>
<dbReference type="AlphaFoldDB" id="A0ABD4A1I2"/>
<sequence>MPFFEKSLEIGEYGLSMSSYVAKKGEMDPRTALETNFSSE</sequence>
<dbReference type="Proteomes" id="UP000032076">
    <property type="component" value="Unassembled WGS sequence"/>
</dbReference>
<comment type="caution">
    <text evidence="1">The sequence shown here is derived from an EMBL/GenBank/DDBJ whole genome shotgun (WGS) entry which is preliminary data.</text>
</comment>
<proteinExistence type="predicted"/>
<accession>A0ABD4A1I2</accession>
<dbReference type="EMBL" id="JXLU01000147">
    <property type="protein sequence ID" value="KIO70080.1"/>
    <property type="molecule type" value="Genomic_DNA"/>
</dbReference>